<sequence>MMTVDLEVADDPVSAAELRFNRTMERTLVHRTSVAEVFVTDMALAGPQRLLVAAQLPLSHGYYSDHPCGPGLFDPLLILEAGRQAGIAGGHMLGFPPDTIMMVDRFELDLPDADALRIGRLPGELLIDSRFEVTRLRRGRVRQGVVRQDLRLGDRHAGTHEMQVQVVSHDELAALRTVVRGTPAPSTGEMPDDAGPLAAPPAVVGRNNPLNVVLAQVERGEAGARALVRPRFGNRSLFDHDYDHLPAMVLTEAARQLAVVACGDAVVWPVSVTGGFRRFAELDLPVHAAAVRVPYGASGDRARGSGAGGPARDRVDVSFTQDGTVIAEVTLAMVRHG</sequence>
<dbReference type="RefSeq" id="WP_168065563.1">
    <property type="nucleotide sequence ID" value="NZ_CP108085.1"/>
</dbReference>
<dbReference type="Pfam" id="PF03756">
    <property type="entry name" value="AfsA"/>
    <property type="match status" value="2"/>
</dbReference>
<organism evidence="2 3">
    <name type="scientific">Microbispora hainanensis</name>
    <dbReference type="NCBI Taxonomy" id="568844"/>
    <lineage>
        <taxon>Bacteria</taxon>
        <taxon>Bacillati</taxon>
        <taxon>Actinomycetota</taxon>
        <taxon>Actinomycetes</taxon>
        <taxon>Streptosporangiales</taxon>
        <taxon>Streptosporangiaceae</taxon>
        <taxon>Microbispora</taxon>
    </lineage>
</organism>
<dbReference type="Proteomes" id="UP001432011">
    <property type="component" value="Chromosome"/>
</dbReference>
<reference evidence="2" key="1">
    <citation type="submission" date="2022-10" db="EMBL/GenBank/DDBJ databases">
        <title>The complete genomes of actinobacterial strains from the NBC collection.</title>
        <authorList>
            <person name="Joergensen T.S."/>
            <person name="Alvarez Arevalo M."/>
            <person name="Sterndorff E.B."/>
            <person name="Faurdal D."/>
            <person name="Vuksanovic O."/>
            <person name="Mourched A.-S."/>
            <person name="Charusanti P."/>
            <person name="Shaw S."/>
            <person name="Blin K."/>
            <person name="Weber T."/>
        </authorList>
    </citation>
    <scope>NUCLEOTIDE SEQUENCE</scope>
    <source>
        <strain evidence="2">NBC_00254</strain>
    </source>
</reference>
<dbReference type="InterPro" id="IPR005509">
    <property type="entry name" value="AfsA_hotdog_dom"/>
</dbReference>
<keyword evidence="3" id="KW-1185">Reference proteome</keyword>
<name>A0ABZ1SSM8_9ACTN</name>
<gene>
    <name evidence="2" type="ORF">OG913_03065</name>
</gene>
<evidence type="ECO:0000313" key="3">
    <source>
        <dbReference type="Proteomes" id="UP001432011"/>
    </source>
</evidence>
<feature type="domain" description="A-factor biosynthesis hotdog" evidence="1">
    <location>
        <begin position="28"/>
        <end position="164"/>
    </location>
</feature>
<feature type="domain" description="A-factor biosynthesis hotdog" evidence="1">
    <location>
        <begin position="204"/>
        <end position="331"/>
    </location>
</feature>
<evidence type="ECO:0000313" key="2">
    <source>
        <dbReference type="EMBL" id="WUP76020.1"/>
    </source>
</evidence>
<dbReference type="EMBL" id="CP108085">
    <property type="protein sequence ID" value="WUP76020.1"/>
    <property type="molecule type" value="Genomic_DNA"/>
</dbReference>
<accession>A0ABZ1SSM8</accession>
<proteinExistence type="predicted"/>
<protein>
    <recommendedName>
        <fullName evidence="1">A-factor biosynthesis hotdog domain-containing protein</fullName>
    </recommendedName>
</protein>
<evidence type="ECO:0000259" key="1">
    <source>
        <dbReference type="Pfam" id="PF03756"/>
    </source>
</evidence>